<dbReference type="AlphaFoldDB" id="A0AAW1KMD9"/>
<accession>A0AAW1KMD9</accession>
<keyword evidence="2" id="KW-1185">Reference proteome</keyword>
<evidence type="ECO:0000313" key="1">
    <source>
        <dbReference type="EMBL" id="KAK9720493.1"/>
    </source>
</evidence>
<reference evidence="1 2" key="1">
    <citation type="journal article" date="2024" name="BMC Genomics">
        <title>De novo assembly and annotation of Popillia japonica's genome with initial clues to its potential as an invasive pest.</title>
        <authorList>
            <person name="Cucini C."/>
            <person name="Boschi S."/>
            <person name="Funari R."/>
            <person name="Cardaioli E."/>
            <person name="Iannotti N."/>
            <person name="Marturano G."/>
            <person name="Paoli F."/>
            <person name="Bruttini M."/>
            <person name="Carapelli A."/>
            <person name="Frati F."/>
            <person name="Nardi F."/>
        </authorList>
    </citation>
    <scope>NUCLEOTIDE SEQUENCE [LARGE SCALE GENOMIC DNA]</scope>
    <source>
        <strain evidence="1">DMR45628</strain>
    </source>
</reference>
<proteinExistence type="predicted"/>
<dbReference type="EMBL" id="JASPKY010000210">
    <property type="protein sequence ID" value="KAK9720493.1"/>
    <property type="molecule type" value="Genomic_DNA"/>
</dbReference>
<protein>
    <submittedName>
        <fullName evidence="1">Uncharacterized protein</fullName>
    </submittedName>
</protein>
<organism evidence="1 2">
    <name type="scientific">Popillia japonica</name>
    <name type="common">Japanese beetle</name>
    <dbReference type="NCBI Taxonomy" id="7064"/>
    <lineage>
        <taxon>Eukaryota</taxon>
        <taxon>Metazoa</taxon>
        <taxon>Ecdysozoa</taxon>
        <taxon>Arthropoda</taxon>
        <taxon>Hexapoda</taxon>
        <taxon>Insecta</taxon>
        <taxon>Pterygota</taxon>
        <taxon>Neoptera</taxon>
        <taxon>Endopterygota</taxon>
        <taxon>Coleoptera</taxon>
        <taxon>Polyphaga</taxon>
        <taxon>Scarabaeiformia</taxon>
        <taxon>Scarabaeidae</taxon>
        <taxon>Rutelinae</taxon>
        <taxon>Popillia</taxon>
    </lineage>
</organism>
<gene>
    <name evidence="1" type="ORF">QE152_g22062</name>
</gene>
<comment type="caution">
    <text evidence="1">The sequence shown here is derived from an EMBL/GenBank/DDBJ whole genome shotgun (WGS) entry which is preliminary data.</text>
</comment>
<evidence type="ECO:0000313" key="2">
    <source>
        <dbReference type="Proteomes" id="UP001458880"/>
    </source>
</evidence>
<dbReference type="Proteomes" id="UP001458880">
    <property type="component" value="Unassembled WGS sequence"/>
</dbReference>
<sequence length="83" mass="9246">MRLASLSQSNILNELLAPSSLNTTNLQRIEPKNSNPVNSLFLKKYEDVSSLENIIAQTVDLGLCNELCRKEIQHTCIIIGECT</sequence>
<name>A0AAW1KMD9_POPJA</name>